<gene>
    <name evidence="3" type="ORF">BGW36DRAFT_405079</name>
</gene>
<keyword evidence="4" id="KW-1185">Reference proteome</keyword>
<sequence length="1918" mass="211016">MDLLNKLNPELIVVSAGNKYWHPSHPSIPAWATLAYLNARLLDKPTKMKPLLATRYPYYCMPEGTSDKYDRKGSYGDLVEFVSGDIKLDNNSVWKQYLDDLANRYVEFNKTTKPNVQDFREQAKAFYKGMQSKVDKYIKEHSVENLRKLLIEYNCQVWMAWQIDQAWQACLSEMYSMTYRGKLEKSKKPLAICVTSHQESMDWYWVTIFQEVTETRVAGNRPATAVTAVPGVVGLVNLYGDVPDTLLGFSDQALKEAIEGADKIKRKATADEKVKGKRPKPSESDTVATAGSDMSPLLPIISNPSPAPTPSPPIPDGYWYAASTESTDPRIQTLPKGTDLDSFIGGLHWRMFGLTAKPAAGTAQQFLKKDEWLSWSTDTIGASQMTVITDNSGIPDSFQVQIPAPWSPKGLLSFDSAAVTAAFGLKTALPNHGIVSQLDTMVFALVSATEQSAHATLKDIFSYAGLSTLTNSPLGKVIGESVNLTLRMGPGIRNAVWFAPHGLYRTSMRLEWVFDDEGIKRLEQLFNFEGKIPIKSASLTTRIAGCWNLSTNGVRVATSNHALLVVDLGGNVFAGFQAVVQFDTKASWIELRLQTKDKDIQLTQILTWLSKEVKKSFNDLDPTVELQELLKAVTSMLDSIRIREFSIEIDISTGKPEIRSWGFTLEIPLKVDGSPTCVFTYWSMTGTLSGRLWFQSDDAIPVCLQPDWEEVLDLQPYNKSEKSYLDLNSLLQAGTQQIPQGLPTELVEASIEITKKSLIIRADAKCPVIQNTSSVPPVELEDISLYVEYDMTTKAVMCEAAFKLELISANEEYEEPSVILDGSILYDSTSKSWTLEAKLHPVTLGDLYVFFDPDAQDIVLDILCRLEVAQLDLTYNYAKGQGSSFEFAGGLQIGDLELDLTYSYSQDGWDLIATLGAASQGATLETIIEGLVGKEDSELLPSFIGNIPIPSAADKGAVKIHCARLGHSAKALGLAAPNDNRGVFFSVEVTTGFIGNIELSVTFIQYRHLDWQPGAAPKRVLRLAVRDLPTVMIDLIGPLPQPFDQMLYLWVKDPSTQSSSIGGLSREDINTINNELDPTGIHPEDRLIFRDTKKTSGAKDIVLASGSHFILVMREGNQRQALIDYVFQSSKKKLISRQVTTLQSGNAEDTGDTSMAPYNKKSGPISISNIGFTLKGSTVMIILDASFLLGPVGFTFIEAGIGLDLSKTHIQDISLKNVQFHLGGLAVQFDRSPVILAGEFTMIDSGNIKGFAGGIVVSFKPYMFAAAGFYGKVTLDHGGNEFTSVFVFARLDGPLVTLELAEISGITGGFGYNSNIKFPSVAEVSEFPFVSKTDLEAKPMDTVKKLVKADGTGWFSPRDGSFWLAAGLQVTAFETLVFDAVVVVSWNPKVKLGIFGIAVADIPKGSDIRFAHVELGIEMVVDFAAGVMKFEAQLAPSSYVFHPSCHLTGGFALYYWFHGSEESEHEGDWVFTIGGYHRAFQKPAHYPEPNRLGISWRYDSNISITGEAYFAITPKCCMGGGKLSAVYDTGPIRAWFDAWADFFINYKPFYFMADIGVSLGAQLSIDIGITTLRFSGELSASLSLAGPPLHGEVKVKILVCTVKVYFGESPSGPKPLSLEDFYKLVVQADKQSSLARTILDIGAGSIPVIDSKAHIFSCVQGMMEGDKDNSEVEEGAPWKVRSGNFIFAVHSTVSPSDEYGTPVKTGPSVEDQTDIFAKPMHLTSRLTSEITITIHRERQAVFLNDATDDYEWNPTKIMKAVPSALWGIYDASQDPQQRGSSTDELMKGDQPARNLLMGIQVESPKPQLSPDKIKKFNVVNAMKMQVTIDDPKKQVLPTFPARDGRWSPAPSTGDKTQWDKVKAQWLNPAQPHDRDVAVQCLPQILGWKNTSSLTAKLPNRLLDDFGNLYMAAPMLSVA</sequence>
<name>A0AAD4KXV2_9EURO</name>
<reference evidence="3" key="1">
    <citation type="submission" date="2021-12" db="EMBL/GenBank/DDBJ databases">
        <title>Convergent genome expansion in fungi linked to evolution of root-endophyte symbiosis.</title>
        <authorList>
            <consortium name="DOE Joint Genome Institute"/>
            <person name="Ke Y.-H."/>
            <person name="Bonito G."/>
            <person name="Liao H.-L."/>
            <person name="Looney B."/>
            <person name="Rojas-Flechas A."/>
            <person name="Nash J."/>
            <person name="Hameed K."/>
            <person name="Schadt C."/>
            <person name="Martin F."/>
            <person name="Crous P.W."/>
            <person name="Miettinen O."/>
            <person name="Magnuson J.K."/>
            <person name="Labbe J."/>
            <person name="Jacobson D."/>
            <person name="Doktycz M.J."/>
            <person name="Veneault-Fourrey C."/>
            <person name="Kuo A."/>
            <person name="Mondo S."/>
            <person name="Calhoun S."/>
            <person name="Riley R."/>
            <person name="Ohm R."/>
            <person name="LaButti K."/>
            <person name="Andreopoulos B."/>
            <person name="Pangilinan J."/>
            <person name="Nolan M."/>
            <person name="Tritt A."/>
            <person name="Clum A."/>
            <person name="Lipzen A."/>
            <person name="Daum C."/>
            <person name="Barry K."/>
            <person name="Grigoriev I.V."/>
            <person name="Vilgalys R."/>
        </authorList>
    </citation>
    <scope>NUCLEOTIDE SEQUENCE</scope>
    <source>
        <strain evidence="3">PMI_201</strain>
    </source>
</reference>
<dbReference type="RefSeq" id="XP_046075641.1">
    <property type="nucleotide sequence ID" value="XM_046218952.1"/>
</dbReference>
<comment type="caution">
    <text evidence="3">The sequence shown here is derived from an EMBL/GenBank/DDBJ whole genome shotgun (WGS) entry which is preliminary data.</text>
</comment>
<accession>A0AAD4KXV2</accession>
<dbReference type="Pfam" id="PF20248">
    <property type="entry name" value="DUF6603"/>
    <property type="match status" value="1"/>
</dbReference>
<evidence type="ECO:0000313" key="3">
    <source>
        <dbReference type="EMBL" id="KAH8702265.1"/>
    </source>
</evidence>
<evidence type="ECO:0000259" key="2">
    <source>
        <dbReference type="Pfam" id="PF20248"/>
    </source>
</evidence>
<dbReference type="Proteomes" id="UP001201262">
    <property type="component" value="Unassembled WGS sequence"/>
</dbReference>
<organism evidence="3 4">
    <name type="scientific">Talaromyces proteolyticus</name>
    <dbReference type="NCBI Taxonomy" id="1131652"/>
    <lineage>
        <taxon>Eukaryota</taxon>
        <taxon>Fungi</taxon>
        <taxon>Dikarya</taxon>
        <taxon>Ascomycota</taxon>
        <taxon>Pezizomycotina</taxon>
        <taxon>Eurotiomycetes</taxon>
        <taxon>Eurotiomycetidae</taxon>
        <taxon>Eurotiales</taxon>
        <taxon>Trichocomaceae</taxon>
        <taxon>Talaromyces</taxon>
        <taxon>Talaromyces sect. Bacilispori</taxon>
    </lineage>
</organism>
<proteinExistence type="predicted"/>
<evidence type="ECO:0000256" key="1">
    <source>
        <dbReference type="SAM" id="MobiDB-lite"/>
    </source>
</evidence>
<dbReference type="EMBL" id="JAJTJA010000003">
    <property type="protein sequence ID" value="KAH8702265.1"/>
    <property type="molecule type" value="Genomic_DNA"/>
</dbReference>
<dbReference type="GeneID" id="70249239"/>
<feature type="domain" description="DUF6603" evidence="2">
    <location>
        <begin position="1159"/>
        <end position="1629"/>
    </location>
</feature>
<feature type="region of interest" description="Disordered" evidence="1">
    <location>
        <begin position="268"/>
        <end position="297"/>
    </location>
</feature>
<protein>
    <recommendedName>
        <fullName evidence="2">DUF6603 domain-containing protein</fullName>
    </recommendedName>
</protein>
<dbReference type="InterPro" id="IPR046538">
    <property type="entry name" value="DUF6603"/>
</dbReference>
<evidence type="ECO:0000313" key="4">
    <source>
        <dbReference type="Proteomes" id="UP001201262"/>
    </source>
</evidence>